<protein>
    <submittedName>
        <fullName evidence="1">Uncharacterized protein</fullName>
    </submittedName>
</protein>
<gene>
    <name evidence="1" type="ORF">Bccel_1160</name>
</gene>
<name>A0A0L6JJI6_9FIRM</name>
<organism evidence="1 2">
    <name type="scientific">Pseudobacteroides cellulosolvens ATCC 35603 = DSM 2933</name>
    <dbReference type="NCBI Taxonomy" id="398512"/>
    <lineage>
        <taxon>Bacteria</taxon>
        <taxon>Bacillati</taxon>
        <taxon>Bacillota</taxon>
        <taxon>Clostridia</taxon>
        <taxon>Eubacteriales</taxon>
        <taxon>Oscillospiraceae</taxon>
        <taxon>Pseudobacteroides</taxon>
    </lineage>
</organism>
<evidence type="ECO:0000313" key="1">
    <source>
        <dbReference type="EMBL" id="KNY25900.1"/>
    </source>
</evidence>
<proteinExistence type="predicted"/>
<accession>A0A0L6JJI6</accession>
<comment type="caution">
    <text evidence="1">The sequence shown here is derived from an EMBL/GenBank/DDBJ whole genome shotgun (WGS) entry which is preliminary data.</text>
</comment>
<keyword evidence="2" id="KW-1185">Reference proteome</keyword>
<sequence length="47" mass="5405">MINRILNANISNIEGQSLMGILFKIKSDSRTPIYVKECAESWVVRHE</sequence>
<dbReference type="AlphaFoldDB" id="A0A0L6JJI6"/>
<dbReference type="Proteomes" id="UP000036923">
    <property type="component" value="Unassembled WGS sequence"/>
</dbReference>
<dbReference type="EMBL" id="LGTC01000001">
    <property type="protein sequence ID" value="KNY25900.1"/>
    <property type="molecule type" value="Genomic_DNA"/>
</dbReference>
<dbReference type="STRING" id="398512.Bccel_1160"/>
<evidence type="ECO:0000313" key="2">
    <source>
        <dbReference type="Proteomes" id="UP000036923"/>
    </source>
</evidence>
<dbReference type="RefSeq" id="WP_154673460.1">
    <property type="nucleotide sequence ID" value="NZ_JQKC01000013.1"/>
</dbReference>
<reference evidence="2" key="1">
    <citation type="submission" date="2015-07" db="EMBL/GenBank/DDBJ databases">
        <title>Near-Complete Genome Sequence of the Cellulolytic Bacterium Bacteroides (Pseudobacteroides) cellulosolvens ATCC 35603.</title>
        <authorList>
            <person name="Dassa B."/>
            <person name="Utturkar S.M."/>
            <person name="Klingeman D.M."/>
            <person name="Hurt R.A."/>
            <person name="Keller M."/>
            <person name="Xu J."/>
            <person name="Reddy Y.H.K."/>
            <person name="Borovok I."/>
            <person name="Grinberg I.R."/>
            <person name="Lamed R."/>
            <person name="Zhivin O."/>
            <person name="Bayer E.A."/>
            <person name="Brown S.D."/>
        </authorList>
    </citation>
    <scope>NUCLEOTIDE SEQUENCE [LARGE SCALE GENOMIC DNA]</scope>
    <source>
        <strain evidence="2">DSM 2933</strain>
    </source>
</reference>